<dbReference type="PANTHER" id="PTHR16056:SF2">
    <property type="entry name" value="TESTIS-EXPRESSED PROTEIN 10"/>
    <property type="match status" value="1"/>
</dbReference>
<dbReference type="AlphaFoldDB" id="A0A0P5B8L3"/>
<accession>A0A0P5B8L3</accession>
<evidence type="ECO:0000313" key="5">
    <source>
        <dbReference type="Proteomes" id="UP000076858"/>
    </source>
</evidence>
<keyword evidence="5" id="KW-1185">Reference proteome</keyword>
<dbReference type="EMBL" id="LRGB01002580">
    <property type="protein sequence ID" value="KZS07015.1"/>
    <property type="molecule type" value="Genomic_DNA"/>
</dbReference>
<evidence type="ECO:0000313" key="4">
    <source>
        <dbReference type="EMBL" id="KZS07015.1"/>
    </source>
</evidence>
<dbReference type="Pfam" id="PF12333">
    <property type="entry name" value="Ipi1_N"/>
    <property type="match status" value="1"/>
</dbReference>
<dbReference type="Gene3D" id="1.25.10.10">
    <property type="entry name" value="Leucine-rich Repeat Variant"/>
    <property type="match status" value="1"/>
</dbReference>
<comment type="subcellular location">
    <subcellularLocation>
        <location evidence="1">Nucleus</location>
    </subcellularLocation>
</comment>
<keyword evidence="3" id="KW-0539">Nucleus</keyword>
<proteinExistence type="inferred from homology"/>
<protein>
    <submittedName>
        <fullName evidence="4">Putative Testis-expressed sequence 10 protein</fullName>
    </submittedName>
</protein>
<dbReference type="OrthoDB" id="361362at2759"/>
<evidence type="ECO:0000256" key="3">
    <source>
        <dbReference type="ARBA" id="ARBA00023242"/>
    </source>
</evidence>
<reference evidence="4 5" key="1">
    <citation type="submission" date="2016-03" db="EMBL/GenBank/DDBJ databases">
        <title>EvidentialGene: Evidence-directed Construction of Genes on Genomes.</title>
        <authorList>
            <person name="Gilbert D.G."/>
            <person name="Choi J.-H."/>
            <person name="Mockaitis K."/>
            <person name="Colbourne J."/>
            <person name="Pfrender M."/>
        </authorList>
    </citation>
    <scope>NUCLEOTIDE SEQUENCE [LARGE SCALE GENOMIC DNA]</scope>
    <source>
        <strain evidence="4 5">Xinb3</strain>
        <tissue evidence="4">Complete organism</tissue>
    </source>
</reference>
<name>A0A0P5B8L3_9CRUS</name>
<comment type="similarity">
    <text evidence="2">Belongs to the IPI1/TEX10 family.</text>
</comment>
<evidence type="ECO:0000256" key="2">
    <source>
        <dbReference type="ARBA" id="ARBA00006427"/>
    </source>
</evidence>
<dbReference type="InterPro" id="IPR016024">
    <property type="entry name" value="ARM-type_fold"/>
</dbReference>
<dbReference type="InterPro" id="IPR024679">
    <property type="entry name" value="Ipi1_N"/>
</dbReference>
<gene>
    <name evidence="4" type="ORF">APZ42_029543</name>
</gene>
<dbReference type="SUPFAM" id="SSF48371">
    <property type="entry name" value="ARM repeat"/>
    <property type="match status" value="1"/>
</dbReference>
<sequence>MTKSTKHKKEFRKEKNKIKLKLTFKAEKSGKRKKGQLLPKGLNVTDTSFKSKKIVLPDHLRPSEDSGVPLNHRKQTFKELLAHMGHFNATVQQDGIKGMKELLVKFPAVLDVSLSSLLGKVSELMSVRDAPVRKCSLKLLEHIIQSTSAENIAPFFPLLNARLICCMNHIALDIQKDSHLLLDILLNHVPVLVSTVTMQILPNFLEQISSRDVSKGDRRVLTINPTQRLTSLKWRQEVLTRVNQLLILLLEKNQTEYQWNTVDIVFDQGKSCPLYMKRNFDVRLNIQKPGHLSVNDSNSPSLHIQGFASQILPLLIETWVEAMASEQLNKDQSCSLIGIESIALLTCISNVMFTLLSIIKQSENHLELLNWFQLEYGESLIRNFIRPFPFSARLESSRSKKQAIDPQCRDQNLILCFLWAQLETKSAAKCAELVFQYLSGLLQAPDVQFGTAAIELDKLKEIFFDKKIKPAKRKLQISSIIDAMRKKLPKGR</sequence>
<dbReference type="STRING" id="35525.A0A0P5B8L3"/>
<dbReference type="Proteomes" id="UP000076858">
    <property type="component" value="Unassembled WGS sequence"/>
</dbReference>
<dbReference type="PANTHER" id="PTHR16056">
    <property type="entry name" value="REGULATOR OF MICROTUBULE DYNAMICS PROTEIN"/>
    <property type="match status" value="1"/>
</dbReference>
<evidence type="ECO:0000256" key="1">
    <source>
        <dbReference type="ARBA" id="ARBA00004123"/>
    </source>
</evidence>
<dbReference type="GO" id="GO:0071339">
    <property type="term" value="C:MLL1 complex"/>
    <property type="evidence" value="ECO:0007669"/>
    <property type="project" value="TreeGrafter"/>
</dbReference>
<organism evidence="4 5">
    <name type="scientific">Daphnia magna</name>
    <dbReference type="NCBI Taxonomy" id="35525"/>
    <lineage>
        <taxon>Eukaryota</taxon>
        <taxon>Metazoa</taxon>
        <taxon>Ecdysozoa</taxon>
        <taxon>Arthropoda</taxon>
        <taxon>Crustacea</taxon>
        <taxon>Branchiopoda</taxon>
        <taxon>Diplostraca</taxon>
        <taxon>Cladocera</taxon>
        <taxon>Anomopoda</taxon>
        <taxon>Daphniidae</taxon>
        <taxon>Daphnia</taxon>
    </lineage>
</organism>
<dbReference type="InterPro" id="IPR011989">
    <property type="entry name" value="ARM-like"/>
</dbReference>
<comment type="caution">
    <text evidence="4">The sequence shown here is derived from an EMBL/GenBank/DDBJ whole genome shotgun (WGS) entry which is preliminary data.</text>
</comment>